<feature type="domain" description="3-deoxy-D-manno-octulosonic-acid transferase N-terminal" evidence="9">
    <location>
        <begin position="36"/>
        <end position="175"/>
    </location>
</feature>
<reference evidence="10 11" key="1">
    <citation type="submission" date="2017-01" db="EMBL/GenBank/DDBJ databases">
        <title>The complete genome sequence of a sulfur-oxidizing marine bacterium Thioclava sp. 25B10_4T.</title>
        <authorList>
            <person name="Liu Y."/>
            <person name="Lai Q."/>
            <person name="Shao Z."/>
        </authorList>
    </citation>
    <scope>NUCLEOTIDE SEQUENCE [LARGE SCALE GENOMIC DNA]</scope>
    <source>
        <strain evidence="10 11">25B10_4</strain>
    </source>
</reference>
<dbReference type="InterPro" id="IPR007507">
    <property type="entry name" value="Glycos_transf_N"/>
</dbReference>
<evidence type="ECO:0000259" key="9">
    <source>
        <dbReference type="Pfam" id="PF04413"/>
    </source>
</evidence>
<evidence type="ECO:0000256" key="3">
    <source>
        <dbReference type="ARBA" id="ARBA00012621"/>
    </source>
</evidence>
<dbReference type="InterPro" id="IPR039901">
    <property type="entry name" value="Kdotransferase"/>
</dbReference>
<dbReference type="Proteomes" id="UP000185622">
    <property type="component" value="Chromosome"/>
</dbReference>
<dbReference type="Gene3D" id="3.40.50.2000">
    <property type="entry name" value="Glycogen Phosphorylase B"/>
    <property type="match status" value="1"/>
</dbReference>
<comment type="function">
    <text evidence="1 8">Involved in lipopolysaccharide (LPS) biosynthesis. Catalyzes the transfer of 3-deoxy-D-manno-octulosonate (Kdo) residue(s) from CMP-Kdo to lipid IV(A), the tetraacyldisaccharide-1,4'-bisphosphate precursor of lipid A.</text>
</comment>
<dbReference type="PANTHER" id="PTHR42755">
    <property type="entry name" value="3-DEOXY-MANNO-OCTULOSONATE CYTIDYLYLTRANSFERASE"/>
    <property type="match status" value="1"/>
</dbReference>
<accession>A0ABM6ID21</accession>
<dbReference type="Gene3D" id="3.40.50.11720">
    <property type="entry name" value="3-Deoxy-D-manno-octulosonic-acid transferase, N-terminal domain"/>
    <property type="match status" value="1"/>
</dbReference>
<keyword evidence="5 8" id="KW-0808">Transferase</keyword>
<evidence type="ECO:0000313" key="11">
    <source>
        <dbReference type="Proteomes" id="UP000185622"/>
    </source>
</evidence>
<dbReference type="InterPro" id="IPR038107">
    <property type="entry name" value="Glycos_transf_N_sf"/>
</dbReference>
<proteinExistence type="inferred from homology"/>
<keyword evidence="8" id="KW-0448">Lipopolysaccharide biosynthesis</keyword>
<protein>
    <recommendedName>
        <fullName evidence="4 8">3-deoxy-D-manno-octulosonic acid transferase</fullName>
        <shortName evidence="8">Kdo transferase</shortName>
        <ecNumber evidence="3 8">2.4.99.12</ecNumber>
    </recommendedName>
    <alternativeName>
        <fullName evidence="6 8">Lipid IV(A) 3-deoxy-D-manno-octulosonic acid transferase</fullName>
    </alternativeName>
</protein>
<dbReference type="EC" id="2.4.99.12" evidence="3 8"/>
<evidence type="ECO:0000256" key="5">
    <source>
        <dbReference type="ARBA" id="ARBA00022679"/>
    </source>
</evidence>
<dbReference type="EMBL" id="CP019437">
    <property type="protein sequence ID" value="AQS46591.1"/>
    <property type="molecule type" value="Genomic_DNA"/>
</dbReference>
<evidence type="ECO:0000313" key="10">
    <source>
        <dbReference type="EMBL" id="AQS46591.1"/>
    </source>
</evidence>
<dbReference type="Pfam" id="PF04413">
    <property type="entry name" value="Glycos_transf_N"/>
    <property type="match status" value="1"/>
</dbReference>
<comment type="similarity">
    <text evidence="8">Belongs to the glycosyltransferase group 1 family.</text>
</comment>
<dbReference type="PANTHER" id="PTHR42755:SF1">
    <property type="entry name" value="3-DEOXY-D-MANNO-OCTULOSONIC ACID TRANSFERASE, MITOCHONDRIAL-RELATED"/>
    <property type="match status" value="1"/>
</dbReference>
<evidence type="ECO:0000256" key="1">
    <source>
        <dbReference type="ARBA" id="ARBA00003394"/>
    </source>
</evidence>
<evidence type="ECO:0000256" key="7">
    <source>
        <dbReference type="ARBA" id="ARBA00049183"/>
    </source>
</evidence>
<comment type="catalytic activity">
    <reaction evidence="7 8">
        <text>lipid IVA (E. coli) + CMP-3-deoxy-beta-D-manno-octulosonate = alpha-Kdo-(2-&gt;6)-lipid IVA (E. coli) + CMP + H(+)</text>
        <dbReference type="Rhea" id="RHEA:28066"/>
        <dbReference type="ChEBI" id="CHEBI:15378"/>
        <dbReference type="ChEBI" id="CHEBI:58603"/>
        <dbReference type="ChEBI" id="CHEBI:60364"/>
        <dbReference type="ChEBI" id="CHEBI:60377"/>
        <dbReference type="ChEBI" id="CHEBI:85987"/>
        <dbReference type="EC" id="2.4.99.12"/>
    </reaction>
</comment>
<evidence type="ECO:0000256" key="6">
    <source>
        <dbReference type="ARBA" id="ARBA00031445"/>
    </source>
</evidence>
<evidence type="ECO:0000256" key="8">
    <source>
        <dbReference type="RuleBase" id="RU365103"/>
    </source>
</evidence>
<comment type="pathway">
    <text evidence="2 8">Bacterial outer membrane biogenesis; LPS core biosynthesis.</text>
</comment>
<gene>
    <name evidence="10" type="ORF">BMG03_01300</name>
</gene>
<evidence type="ECO:0000256" key="2">
    <source>
        <dbReference type="ARBA" id="ARBA00004713"/>
    </source>
</evidence>
<organism evidence="10 11">
    <name type="scientific">Thioclava nitratireducens</name>
    <dbReference type="NCBI Taxonomy" id="1915078"/>
    <lineage>
        <taxon>Bacteria</taxon>
        <taxon>Pseudomonadati</taxon>
        <taxon>Pseudomonadota</taxon>
        <taxon>Alphaproteobacteria</taxon>
        <taxon>Rhodobacterales</taxon>
        <taxon>Paracoccaceae</taxon>
        <taxon>Thioclava</taxon>
    </lineage>
</organism>
<keyword evidence="8" id="KW-0472">Membrane</keyword>
<comment type="subcellular location">
    <subcellularLocation>
        <location evidence="8">Cell membrane</location>
    </subcellularLocation>
</comment>
<keyword evidence="8" id="KW-1003">Cell membrane</keyword>
<name>A0ABM6ID21_9RHOB</name>
<dbReference type="RefSeq" id="WP_075775243.1">
    <property type="nucleotide sequence ID" value="NZ_CP019437.1"/>
</dbReference>
<keyword evidence="11" id="KW-1185">Reference proteome</keyword>
<evidence type="ECO:0000256" key="4">
    <source>
        <dbReference type="ARBA" id="ARBA00019077"/>
    </source>
</evidence>
<sequence length="412" mass="43658">MAGSLPLWLRLRLSALRPAGPKAKAAVEAGQGEDRADAPLLWIWAAGTCAEAAGLVARRVAARMPDIRIAMTVRGSESAPDGLPDQVFLRAAPEDRPASVRLVLDAWRPDLVLIMDETLPAALIAETQTRGIASVLADAKFGGQDGLRLDDVSLALLGRIDRIYLRDEASLERVDDRLSGPVIVVNDGALGEPPQPLHGSEAERASMAESMGARPVWLAAAVPEAEVGPVTAAHRYAQRHAHRLLLLLVPDDESQGETLAAQLTAEGWSVARRSLEGEPELTTEIFIADDAQEYGLWYRLAALSYMGGTLSGTAQSPRSPVEAAALGSAILHGPKLAPFREDYLRLEAAKACRGVVVPEDLPEVVADLIAPERSAQLAHNAWAVTSGGAGAVETIARDLAEILSGTQPARVA</sequence>